<accession>A0A848N8V6</accession>
<dbReference type="EMBL" id="JABCJF010000012">
    <property type="protein sequence ID" value="NMR35904.1"/>
    <property type="molecule type" value="Genomic_DNA"/>
</dbReference>
<organism evidence="1 2">
    <name type="scientific">Chryseobacterium aquaticum</name>
    <dbReference type="NCBI Taxonomy" id="452084"/>
    <lineage>
        <taxon>Bacteria</taxon>
        <taxon>Pseudomonadati</taxon>
        <taxon>Bacteroidota</taxon>
        <taxon>Flavobacteriia</taxon>
        <taxon>Flavobacteriales</taxon>
        <taxon>Weeksellaceae</taxon>
        <taxon>Chryseobacterium group</taxon>
        <taxon>Chryseobacterium</taxon>
    </lineage>
</organism>
<name>A0A848N8V6_9FLAO</name>
<protein>
    <submittedName>
        <fullName evidence="1">Uncharacterized protein</fullName>
    </submittedName>
</protein>
<dbReference type="Proteomes" id="UP000548067">
    <property type="component" value="Unassembled WGS sequence"/>
</dbReference>
<dbReference type="AlphaFoldDB" id="A0A848N8V6"/>
<gene>
    <name evidence="1" type="ORF">HIO71_17130</name>
</gene>
<evidence type="ECO:0000313" key="2">
    <source>
        <dbReference type="Proteomes" id="UP000548067"/>
    </source>
</evidence>
<reference evidence="1 2" key="1">
    <citation type="submission" date="2020-04" db="EMBL/GenBank/DDBJ databases">
        <title>Genome analysis and antimicrobial resistance characteristics of Chryseobacterium aquaticum isolated from farmed salmonids.</title>
        <authorList>
            <person name="Saticioglu I.B."/>
            <person name="Duman M."/>
            <person name="Altun S."/>
        </authorList>
    </citation>
    <scope>NUCLEOTIDE SEQUENCE [LARGE SCALE GENOMIC DNA]</scope>
    <source>
        <strain evidence="1 2">C-174</strain>
    </source>
</reference>
<evidence type="ECO:0000313" key="1">
    <source>
        <dbReference type="EMBL" id="NMR35904.1"/>
    </source>
</evidence>
<comment type="caution">
    <text evidence="1">The sequence shown here is derived from an EMBL/GenBank/DDBJ whole genome shotgun (WGS) entry which is preliminary data.</text>
</comment>
<sequence>MKFKINKLCDEDWESMQNVLEDKFCEKCFKKVLDLTQKNESEIDTIVKKSDEEVCGRILSSHISKIALSTILVLNLTLVSAQTLEPSLRW</sequence>
<dbReference type="RefSeq" id="WP_169322367.1">
    <property type="nucleotide sequence ID" value="NZ_JABCJF010000012.1"/>
</dbReference>
<proteinExistence type="predicted"/>